<name>A0A1B0AS21_9MUSC</name>
<organism evidence="2 3">
    <name type="scientific">Glossina palpalis gambiensis</name>
    <dbReference type="NCBI Taxonomy" id="67801"/>
    <lineage>
        <taxon>Eukaryota</taxon>
        <taxon>Metazoa</taxon>
        <taxon>Ecdysozoa</taxon>
        <taxon>Arthropoda</taxon>
        <taxon>Hexapoda</taxon>
        <taxon>Insecta</taxon>
        <taxon>Pterygota</taxon>
        <taxon>Neoptera</taxon>
        <taxon>Endopterygota</taxon>
        <taxon>Diptera</taxon>
        <taxon>Brachycera</taxon>
        <taxon>Muscomorpha</taxon>
        <taxon>Hippoboscoidea</taxon>
        <taxon>Glossinidae</taxon>
        <taxon>Glossina</taxon>
    </lineage>
</organism>
<evidence type="ECO:0000256" key="1">
    <source>
        <dbReference type="SAM" id="Phobius"/>
    </source>
</evidence>
<accession>A0A1B0AS21</accession>
<dbReference type="Proteomes" id="UP000092460">
    <property type="component" value="Unassembled WGS sequence"/>
</dbReference>
<dbReference type="VEuPathDB" id="VectorBase:GPPI006520"/>
<dbReference type="AlphaFoldDB" id="A0A1B0AS21"/>
<keyword evidence="1" id="KW-0472">Membrane</keyword>
<keyword evidence="1" id="KW-1133">Transmembrane helix</keyword>
<proteinExistence type="predicted"/>
<dbReference type="EnsemblMetazoa" id="GPPI006520-RA">
    <property type="protein sequence ID" value="GPPI006520-PA"/>
    <property type="gene ID" value="GPPI006520"/>
</dbReference>
<keyword evidence="1" id="KW-0812">Transmembrane</keyword>
<feature type="transmembrane region" description="Helical" evidence="1">
    <location>
        <begin position="26"/>
        <end position="47"/>
    </location>
</feature>
<dbReference type="EMBL" id="JXJN01002650">
    <property type="status" value="NOT_ANNOTATED_CDS"/>
    <property type="molecule type" value="Genomic_DNA"/>
</dbReference>
<protein>
    <submittedName>
        <fullName evidence="2">Uncharacterized protein</fullName>
    </submittedName>
</protein>
<evidence type="ECO:0000313" key="3">
    <source>
        <dbReference type="Proteomes" id="UP000092460"/>
    </source>
</evidence>
<sequence>MIYFTSMSISISNDCSKVAEADMAKLCKFLMIVLIFGFGVLICSGAYNNK</sequence>
<evidence type="ECO:0000313" key="2">
    <source>
        <dbReference type="EnsemblMetazoa" id="GPPI006520-PA"/>
    </source>
</evidence>
<keyword evidence="3" id="KW-1185">Reference proteome</keyword>
<reference evidence="3" key="1">
    <citation type="submission" date="2015-01" db="EMBL/GenBank/DDBJ databases">
        <authorList>
            <person name="Aksoy S."/>
            <person name="Warren W."/>
            <person name="Wilson R.K."/>
        </authorList>
    </citation>
    <scope>NUCLEOTIDE SEQUENCE [LARGE SCALE GENOMIC DNA]</scope>
    <source>
        <strain evidence="3">IAEA</strain>
    </source>
</reference>
<reference evidence="2" key="2">
    <citation type="submission" date="2020-05" db="UniProtKB">
        <authorList>
            <consortium name="EnsemblMetazoa"/>
        </authorList>
    </citation>
    <scope>IDENTIFICATION</scope>
    <source>
        <strain evidence="2">IAEA</strain>
    </source>
</reference>